<feature type="non-terminal residue" evidence="1">
    <location>
        <position position="1"/>
    </location>
</feature>
<proteinExistence type="predicted"/>
<sequence length="140" mass="15943">CRLSDFSILLRRWRLALHPSALTHGLQNRVQLFLKTPARLRKTTGVQDIRRACESCGKFKKTCCCSCACVAPPRQACYLCYCRGKEREAVEGNPPRRRMGPARGVVDKTGRSCRIRPRLPKDVDGYYFSIDLWRRGVLGA</sequence>
<accession>A0A0F8WS42</accession>
<name>A0A0F8WS42_9ZZZZ</name>
<comment type="caution">
    <text evidence="1">The sequence shown here is derived from an EMBL/GenBank/DDBJ whole genome shotgun (WGS) entry which is preliminary data.</text>
</comment>
<gene>
    <name evidence="1" type="ORF">LCGC14_3117740</name>
</gene>
<dbReference type="AlphaFoldDB" id="A0A0F8WS42"/>
<evidence type="ECO:0000313" key="1">
    <source>
        <dbReference type="EMBL" id="KKK51160.1"/>
    </source>
</evidence>
<protein>
    <submittedName>
        <fullName evidence="1">Uncharacterized protein</fullName>
    </submittedName>
</protein>
<organism evidence="1">
    <name type="scientific">marine sediment metagenome</name>
    <dbReference type="NCBI Taxonomy" id="412755"/>
    <lineage>
        <taxon>unclassified sequences</taxon>
        <taxon>metagenomes</taxon>
        <taxon>ecological metagenomes</taxon>
    </lineage>
</organism>
<dbReference type="EMBL" id="LAZR01067652">
    <property type="protein sequence ID" value="KKK51160.1"/>
    <property type="molecule type" value="Genomic_DNA"/>
</dbReference>
<reference evidence="1" key="1">
    <citation type="journal article" date="2015" name="Nature">
        <title>Complex archaea that bridge the gap between prokaryotes and eukaryotes.</title>
        <authorList>
            <person name="Spang A."/>
            <person name="Saw J.H."/>
            <person name="Jorgensen S.L."/>
            <person name="Zaremba-Niedzwiedzka K."/>
            <person name="Martijn J."/>
            <person name="Lind A.E."/>
            <person name="van Eijk R."/>
            <person name="Schleper C."/>
            <person name="Guy L."/>
            <person name="Ettema T.J."/>
        </authorList>
    </citation>
    <scope>NUCLEOTIDE SEQUENCE</scope>
</reference>